<dbReference type="InterPro" id="IPR010987">
    <property type="entry name" value="Glutathione-S-Trfase_C-like"/>
</dbReference>
<dbReference type="Pfam" id="PF14497">
    <property type="entry name" value="GST_C_3"/>
    <property type="match status" value="1"/>
</dbReference>
<dbReference type="PROSITE" id="PS50405">
    <property type="entry name" value="GST_CTER"/>
    <property type="match status" value="1"/>
</dbReference>
<dbReference type="SUPFAM" id="SSF52833">
    <property type="entry name" value="Thioredoxin-like"/>
    <property type="match status" value="1"/>
</dbReference>
<dbReference type="InterPro" id="IPR004046">
    <property type="entry name" value="GST_C"/>
</dbReference>
<feature type="domain" description="GST N-terminal" evidence="1">
    <location>
        <begin position="22"/>
        <end position="109"/>
    </location>
</feature>
<dbReference type="InterPro" id="IPR036249">
    <property type="entry name" value="Thioredoxin-like_sf"/>
</dbReference>
<dbReference type="InterPro" id="IPR004045">
    <property type="entry name" value="Glutathione_S-Trfase_N"/>
</dbReference>
<comment type="caution">
    <text evidence="3">The sequence shown here is derived from an EMBL/GenBank/DDBJ whole genome shotgun (WGS) entry which is preliminary data.</text>
</comment>
<dbReference type="AlphaFoldDB" id="A0A9P6STD1"/>
<evidence type="ECO:0000313" key="4">
    <source>
        <dbReference type="Proteomes" id="UP000703661"/>
    </source>
</evidence>
<dbReference type="Proteomes" id="UP000703661">
    <property type="component" value="Unassembled WGS sequence"/>
</dbReference>
<keyword evidence="4" id="KW-1185">Reference proteome</keyword>
<dbReference type="InterPro" id="IPR036282">
    <property type="entry name" value="Glutathione-S-Trfase_C_sf"/>
</dbReference>
<dbReference type="PANTHER" id="PTHR11571">
    <property type="entry name" value="GLUTATHIONE S-TRANSFERASE"/>
    <property type="match status" value="1"/>
</dbReference>
<gene>
    <name evidence="3" type="ORF">BGZ80_006430</name>
</gene>
<dbReference type="Gene3D" id="1.20.1050.10">
    <property type="match status" value="1"/>
</dbReference>
<dbReference type="GO" id="GO:0004364">
    <property type="term" value="F:glutathione transferase activity"/>
    <property type="evidence" value="ECO:0007669"/>
    <property type="project" value="TreeGrafter"/>
</dbReference>
<proteinExistence type="predicted"/>
<protein>
    <recommendedName>
        <fullName evidence="5">Glutathione s-transferase</fullName>
    </recommendedName>
</protein>
<name>A0A9P6STD1_9FUNG</name>
<dbReference type="InterPro" id="IPR040079">
    <property type="entry name" value="Glutathione_S-Trfase"/>
</dbReference>
<feature type="domain" description="GST C-terminal" evidence="2">
    <location>
        <begin position="111"/>
        <end position="242"/>
    </location>
</feature>
<dbReference type="GO" id="GO:0006749">
    <property type="term" value="P:glutathione metabolic process"/>
    <property type="evidence" value="ECO:0007669"/>
    <property type="project" value="TreeGrafter"/>
</dbReference>
<dbReference type="PROSITE" id="PS50404">
    <property type="entry name" value="GST_NTER"/>
    <property type="match status" value="1"/>
</dbReference>
<dbReference type="OrthoDB" id="414243at2759"/>
<evidence type="ECO:0008006" key="5">
    <source>
        <dbReference type="Google" id="ProtNLM"/>
    </source>
</evidence>
<dbReference type="SUPFAM" id="SSF47616">
    <property type="entry name" value="GST C-terminal domain-like"/>
    <property type="match status" value="1"/>
</dbReference>
<dbReference type="Gene3D" id="3.40.30.10">
    <property type="entry name" value="Glutaredoxin"/>
    <property type="match status" value="1"/>
</dbReference>
<sequence length="255" mass="28944">MLHKFDSNSEAVFNKVSQRQDSTFKLLYFPIHGVAYASRLILATTGAKFESASPTNWVEQKATTPFGVLPVLYETVTTKEGDSEVQEVFEIPESEAIERYLARKFQLLGQTPWEEMKINAFVSSTKSLTFLAFSRIPTVKDTVQKQEMVQDMVNKSVPAWVQSHERYLVANGTNGHYIGDKLTLADIRALIVIELVLALTEDRVISQEKTPAIWKLWEGVRAIPSFVAWRNTDSYKQFDAGYQTFVKGLLPLKEQ</sequence>
<accession>A0A9P6STD1</accession>
<dbReference type="InterPro" id="IPR050213">
    <property type="entry name" value="GST_superfamily"/>
</dbReference>
<evidence type="ECO:0000313" key="3">
    <source>
        <dbReference type="EMBL" id="KAG0000073.1"/>
    </source>
</evidence>
<reference evidence="3" key="1">
    <citation type="journal article" date="2020" name="Fungal Divers.">
        <title>Resolving the Mortierellaceae phylogeny through synthesis of multi-gene phylogenetics and phylogenomics.</title>
        <authorList>
            <person name="Vandepol N."/>
            <person name="Liber J."/>
            <person name="Desiro A."/>
            <person name="Na H."/>
            <person name="Kennedy M."/>
            <person name="Barry K."/>
            <person name="Grigoriev I.V."/>
            <person name="Miller A.N."/>
            <person name="O'Donnell K."/>
            <person name="Stajich J.E."/>
            <person name="Bonito G."/>
        </authorList>
    </citation>
    <scope>NUCLEOTIDE SEQUENCE</scope>
    <source>
        <strain evidence="3">NRRL 2769</strain>
    </source>
</reference>
<dbReference type="SFLD" id="SFLDS00019">
    <property type="entry name" value="Glutathione_Transferase_(cytos"/>
    <property type="match status" value="1"/>
</dbReference>
<dbReference type="EMBL" id="JAAAID010003176">
    <property type="protein sequence ID" value="KAG0000073.1"/>
    <property type="molecule type" value="Genomic_DNA"/>
</dbReference>
<evidence type="ECO:0000259" key="1">
    <source>
        <dbReference type="PROSITE" id="PS50404"/>
    </source>
</evidence>
<evidence type="ECO:0000259" key="2">
    <source>
        <dbReference type="PROSITE" id="PS50405"/>
    </source>
</evidence>
<dbReference type="PANTHER" id="PTHR11571:SF150">
    <property type="entry name" value="GLUTATHIONE S-TRANSFERASE"/>
    <property type="match status" value="1"/>
</dbReference>
<organism evidence="3 4">
    <name type="scientific">Entomortierella chlamydospora</name>
    <dbReference type="NCBI Taxonomy" id="101097"/>
    <lineage>
        <taxon>Eukaryota</taxon>
        <taxon>Fungi</taxon>
        <taxon>Fungi incertae sedis</taxon>
        <taxon>Mucoromycota</taxon>
        <taxon>Mortierellomycotina</taxon>
        <taxon>Mortierellomycetes</taxon>
        <taxon>Mortierellales</taxon>
        <taxon>Mortierellaceae</taxon>
        <taxon>Entomortierella</taxon>
    </lineage>
</organism>